<organism evidence="2 3">
    <name type="scientific">Jimgerdemannia flammicorona</name>
    <dbReference type="NCBI Taxonomy" id="994334"/>
    <lineage>
        <taxon>Eukaryota</taxon>
        <taxon>Fungi</taxon>
        <taxon>Fungi incertae sedis</taxon>
        <taxon>Mucoromycota</taxon>
        <taxon>Mucoromycotina</taxon>
        <taxon>Endogonomycetes</taxon>
        <taxon>Endogonales</taxon>
        <taxon>Endogonaceae</taxon>
        <taxon>Jimgerdemannia</taxon>
    </lineage>
</organism>
<keyword evidence="3" id="KW-1185">Reference proteome</keyword>
<dbReference type="AlphaFoldDB" id="A0A433D6R9"/>
<feature type="region of interest" description="Disordered" evidence="1">
    <location>
        <begin position="133"/>
        <end position="169"/>
    </location>
</feature>
<dbReference type="Proteomes" id="UP000268093">
    <property type="component" value="Unassembled WGS sequence"/>
</dbReference>
<evidence type="ECO:0000313" key="3">
    <source>
        <dbReference type="Proteomes" id="UP000268093"/>
    </source>
</evidence>
<dbReference type="OrthoDB" id="2427805at2759"/>
<reference evidence="2 3" key="1">
    <citation type="journal article" date="2018" name="New Phytol.">
        <title>Phylogenomics of Endogonaceae and evolution of mycorrhizas within Mucoromycota.</title>
        <authorList>
            <person name="Chang Y."/>
            <person name="Desiro A."/>
            <person name="Na H."/>
            <person name="Sandor L."/>
            <person name="Lipzen A."/>
            <person name="Clum A."/>
            <person name="Barry K."/>
            <person name="Grigoriev I.V."/>
            <person name="Martin F.M."/>
            <person name="Stajich J.E."/>
            <person name="Smith M.E."/>
            <person name="Bonito G."/>
            <person name="Spatafora J.W."/>
        </authorList>
    </citation>
    <scope>NUCLEOTIDE SEQUENCE [LARGE SCALE GENOMIC DNA]</scope>
    <source>
        <strain evidence="2 3">GMNB39</strain>
    </source>
</reference>
<sequence>MSGKRIHEYFDRTPAKWGILGFLNECDIEPFDLKMDEYFKSLRNILERERGKRREKAELLLDRYRKDTRPDRQLAKDWYNRNPTGSSIHFHNSTFFGNAQRVETINNGTSDQREKRKLYKEILQFNLLPYADNVKSDHGEDEDSEYEAYNENEEDDVGESSTSEGDDSFKANTSFVKTYKDMDPTRKWVLSSGMIVEDVIFRKYKNMSVESLTHSWVIDLDNHEVASLFSPADWKEISSQTLSLPQLDVLMAKSVSRFARVMTTSGLREILETTFYRSKDEPYDREKHYDAEWVDLAMRRMLPLFESPDQLLRKSHLEGWYDSNIWSFIVDYALQDLKGMETVRKESSSLATTMRKNRKRVRTGTKDRSKIGRRLDAIVKTDADAYYEYGAVEVGKSFRGVKSTKWLIDKLKLAKTLHDMLFRLEVLVDHQDSLVKKLQVVGLVNSVLGTGSSLKVIIGSPQLHLWIWLSTKNALKLFSNTGLKCRVLRMSHPDGYVCLLERDELHEVPTVVENLQDLFKLLKSIWQMKKMIRDCLAVTNSRHIPKTEEELFAELTGGSPKSPPRAAMIPWSLDTPTKRKH</sequence>
<comment type="caution">
    <text evidence="2">The sequence shown here is derived from an EMBL/GenBank/DDBJ whole genome shotgun (WGS) entry which is preliminary data.</text>
</comment>
<proteinExistence type="predicted"/>
<feature type="region of interest" description="Disordered" evidence="1">
    <location>
        <begin position="555"/>
        <end position="581"/>
    </location>
</feature>
<evidence type="ECO:0000256" key="1">
    <source>
        <dbReference type="SAM" id="MobiDB-lite"/>
    </source>
</evidence>
<protein>
    <submittedName>
        <fullName evidence="2">Uncharacterized protein</fullName>
    </submittedName>
</protein>
<accession>A0A433D6R9</accession>
<dbReference type="EMBL" id="RBNI01005635">
    <property type="protein sequence ID" value="RUP46572.1"/>
    <property type="molecule type" value="Genomic_DNA"/>
</dbReference>
<gene>
    <name evidence="2" type="ORF">BC936DRAFT_146791</name>
</gene>
<name>A0A433D6R9_9FUNG</name>
<feature type="compositionally biased region" description="Acidic residues" evidence="1">
    <location>
        <begin position="139"/>
        <end position="158"/>
    </location>
</feature>
<evidence type="ECO:0000313" key="2">
    <source>
        <dbReference type="EMBL" id="RUP46572.1"/>
    </source>
</evidence>